<organism evidence="2 3">
    <name type="scientific">Winogradskyella maritima</name>
    <dbReference type="NCBI Taxonomy" id="1517766"/>
    <lineage>
        <taxon>Bacteria</taxon>
        <taxon>Pseudomonadati</taxon>
        <taxon>Bacteroidota</taxon>
        <taxon>Flavobacteriia</taxon>
        <taxon>Flavobacteriales</taxon>
        <taxon>Flavobacteriaceae</taxon>
        <taxon>Winogradskyella</taxon>
    </lineage>
</organism>
<dbReference type="Pfam" id="PF00535">
    <property type="entry name" value="Glycos_transf_2"/>
    <property type="match status" value="1"/>
</dbReference>
<dbReference type="PANTHER" id="PTHR22916:SF3">
    <property type="entry name" value="UDP-GLCNAC:BETAGAL BETA-1,3-N-ACETYLGLUCOSAMINYLTRANSFERASE-LIKE PROTEIN 1"/>
    <property type="match status" value="1"/>
</dbReference>
<protein>
    <submittedName>
        <fullName evidence="2">Glycosyltransferase family 2 protein</fullName>
    </submittedName>
</protein>
<dbReference type="PANTHER" id="PTHR22916">
    <property type="entry name" value="GLYCOSYLTRANSFERASE"/>
    <property type="match status" value="1"/>
</dbReference>
<dbReference type="SUPFAM" id="SSF53448">
    <property type="entry name" value="Nucleotide-diphospho-sugar transferases"/>
    <property type="match status" value="1"/>
</dbReference>
<sequence length="292" mass="34428">MDNPLISICVPTFNGEQYITDALKSAINQTYKKIEIIVSDDASVDCTLDIVKDFKNRTTIPIHLFNHLPNGIGANWNNCITHSSGDYIKFLFQDDVLKPNCIEKMLEVLQNDETIGLVACQRTFLYEQEYMTKELAKWIETFGNLQKDLKLINRGNYQVLDKSFFGSKQFLKSPMNKIGEPTAVLFKKSIIEEIGYFREDLKQILDYEFYYRVLSNAEIAILPETLVYFRLHPKQTSVYNSENYDEDEDDFSKILYQDYMGFLDNYTKIHLRKKYCWFYKFYYYLKSYSNGK</sequence>
<proteinExistence type="predicted"/>
<comment type="caution">
    <text evidence="2">The sequence shown here is derived from an EMBL/GenBank/DDBJ whole genome shotgun (WGS) entry which is preliminary data.</text>
</comment>
<dbReference type="InterPro" id="IPR029044">
    <property type="entry name" value="Nucleotide-diphossugar_trans"/>
</dbReference>
<dbReference type="EMBL" id="JBHSAT010000004">
    <property type="protein sequence ID" value="MFC3877289.1"/>
    <property type="molecule type" value="Genomic_DNA"/>
</dbReference>
<dbReference type="Proteomes" id="UP001595812">
    <property type="component" value="Unassembled WGS sequence"/>
</dbReference>
<dbReference type="InterPro" id="IPR001173">
    <property type="entry name" value="Glyco_trans_2-like"/>
</dbReference>
<name>A0ABV8AKW6_9FLAO</name>
<dbReference type="RefSeq" id="WP_386099288.1">
    <property type="nucleotide sequence ID" value="NZ_JBHSAT010000004.1"/>
</dbReference>
<dbReference type="Gene3D" id="3.90.550.10">
    <property type="entry name" value="Spore Coat Polysaccharide Biosynthesis Protein SpsA, Chain A"/>
    <property type="match status" value="1"/>
</dbReference>
<evidence type="ECO:0000313" key="3">
    <source>
        <dbReference type="Proteomes" id="UP001595812"/>
    </source>
</evidence>
<keyword evidence="3" id="KW-1185">Reference proteome</keyword>
<evidence type="ECO:0000313" key="2">
    <source>
        <dbReference type="EMBL" id="MFC3877289.1"/>
    </source>
</evidence>
<gene>
    <name evidence="2" type="ORF">ACFOSX_08605</name>
</gene>
<evidence type="ECO:0000259" key="1">
    <source>
        <dbReference type="Pfam" id="PF00535"/>
    </source>
</evidence>
<reference evidence="3" key="1">
    <citation type="journal article" date="2019" name="Int. J. Syst. Evol. Microbiol.">
        <title>The Global Catalogue of Microorganisms (GCM) 10K type strain sequencing project: providing services to taxonomists for standard genome sequencing and annotation.</title>
        <authorList>
            <consortium name="The Broad Institute Genomics Platform"/>
            <consortium name="The Broad Institute Genome Sequencing Center for Infectious Disease"/>
            <person name="Wu L."/>
            <person name="Ma J."/>
        </authorList>
    </citation>
    <scope>NUCLEOTIDE SEQUENCE [LARGE SCALE GENOMIC DNA]</scope>
    <source>
        <strain evidence="3">CECT 8979</strain>
    </source>
</reference>
<feature type="domain" description="Glycosyltransferase 2-like" evidence="1">
    <location>
        <begin position="7"/>
        <end position="147"/>
    </location>
</feature>
<accession>A0ABV8AKW6</accession>